<evidence type="ECO:0000313" key="1">
    <source>
        <dbReference type="EMBL" id="AFM12664.1"/>
    </source>
</evidence>
<dbReference type="InterPro" id="IPR043733">
    <property type="entry name" value="DUF5677"/>
</dbReference>
<proteinExistence type="predicted"/>
<gene>
    <name evidence="1" type="ordered locus">Turpa_2018</name>
</gene>
<dbReference type="Pfam" id="PF18928">
    <property type="entry name" value="DUF5677"/>
    <property type="match status" value="1"/>
</dbReference>
<dbReference type="EMBL" id="CP002959">
    <property type="protein sequence ID" value="AFM12664.1"/>
    <property type="molecule type" value="Genomic_DNA"/>
</dbReference>
<dbReference type="AlphaFoldDB" id="I4B5V7"/>
<sequence>MCETPYLMSILTNDGNYDPEGVFELFKKFDLGLRGLDPGGKFHVEICSQFYVKYLVQFRTLIDFTRGQKIRLENEEYLIYDSYSSLSISRALLENFLNFAYIYTTPKSEPETVFRFNCWHLKGLIEQVSTVEYRPNMRDNHGKSIAATEAKIANLVAELSADPIFKALPEDRKKRILNGKGWQVMKRTEIAQAAGINASVLKTYFIHASAYAHTDSISLLQNYKAGMKRHKDLADHASTFIAMITVKFLWDLIGLFPTAKMHFPDTELAHIRVSAEQLARVR</sequence>
<protein>
    <submittedName>
        <fullName evidence="1">Uncharacterized protein</fullName>
    </submittedName>
</protein>
<accession>I4B5V7</accession>
<name>I4B5V7_TURPD</name>
<keyword evidence="2" id="KW-1185">Reference proteome</keyword>
<dbReference type="KEGG" id="tpx:Turpa_2018"/>
<dbReference type="Proteomes" id="UP000006048">
    <property type="component" value="Chromosome"/>
</dbReference>
<reference evidence="1 2" key="1">
    <citation type="submission" date="2012-06" db="EMBL/GenBank/DDBJ databases">
        <title>The complete chromosome of genome of Turneriella parva DSM 21527.</title>
        <authorList>
            <consortium name="US DOE Joint Genome Institute (JGI-PGF)"/>
            <person name="Lucas S."/>
            <person name="Han J."/>
            <person name="Lapidus A."/>
            <person name="Bruce D."/>
            <person name="Goodwin L."/>
            <person name="Pitluck S."/>
            <person name="Peters L."/>
            <person name="Kyrpides N."/>
            <person name="Mavromatis K."/>
            <person name="Ivanova N."/>
            <person name="Mikhailova N."/>
            <person name="Chertkov O."/>
            <person name="Detter J.C."/>
            <person name="Tapia R."/>
            <person name="Han C."/>
            <person name="Land M."/>
            <person name="Hauser L."/>
            <person name="Markowitz V."/>
            <person name="Cheng J.-F."/>
            <person name="Hugenholtz P."/>
            <person name="Woyke T."/>
            <person name="Wu D."/>
            <person name="Gronow S."/>
            <person name="Wellnitz S."/>
            <person name="Brambilla E."/>
            <person name="Klenk H.-P."/>
            <person name="Eisen J.A."/>
        </authorList>
    </citation>
    <scope>NUCLEOTIDE SEQUENCE [LARGE SCALE GENOMIC DNA]</scope>
    <source>
        <strain evidence="2">ATCC BAA-1111 / DSM 21527 / NCTC 11395 / H</strain>
    </source>
</reference>
<organism evidence="1 2">
    <name type="scientific">Turneriella parva (strain ATCC BAA-1111 / DSM 21527 / NCTC 11395 / H)</name>
    <name type="common">Leptospira parva</name>
    <dbReference type="NCBI Taxonomy" id="869212"/>
    <lineage>
        <taxon>Bacteria</taxon>
        <taxon>Pseudomonadati</taxon>
        <taxon>Spirochaetota</taxon>
        <taxon>Spirochaetia</taxon>
        <taxon>Leptospirales</taxon>
        <taxon>Leptospiraceae</taxon>
        <taxon>Turneriella</taxon>
    </lineage>
</organism>
<dbReference type="HOGENOM" id="CLU_986749_0_0_12"/>
<evidence type="ECO:0000313" key="2">
    <source>
        <dbReference type="Proteomes" id="UP000006048"/>
    </source>
</evidence>